<dbReference type="GO" id="GO:0016788">
    <property type="term" value="F:hydrolase activity, acting on ester bonds"/>
    <property type="evidence" value="ECO:0007669"/>
    <property type="project" value="InterPro"/>
</dbReference>
<feature type="domain" description="SGNH hydrolase-type esterase" evidence="1">
    <location>
        <begin position="60"/>
        <end position="283"/>
    </location>
</feature>
<accession>A0A6A5Z5Z5</accession>
<keyword evidence="3" id="KW-1185">Reference proteome</keyword>
<organism evidence="2 3">
    <name type="scientific">Lophiotrema nucula</name>
    <dbReference type="NCBI Taxonomy" id="690887"/>
    <lineage>
        <taxon>Eukaryota</taxon>
        <taxon>Fungi</taxon>
        <taxon>Dikarya</taxon>
        <taxon>Ascomycota</taxon>
        <taxon>Pezizomycotina</taxon>
        <taxon>Dothideomycetes</taxon>
        <taxon>Pleosporomycetidae</taxon>
        <taxon>Pleosporales</taxon>
        <taxon>Lophiotremataceae</taxon>
        <taxon>Lophiotrema</taxon>
    </lineage>
</organism>
<evidence type="ECO:0000313" key="2">
    <source>
        <dbReference type="EMBL" id="KAF2114899.1"/>
    </source>
</evidence>
<dbReference type="EMBL" id="ML977324">
    <property type="protein sequence ID" value="KAF2114899.1"/>
    <property type="molecule type" value="Genomic_DNA"/>
</dbReference>
<dbReference type="CDD" id="cd01823">
    <property type="entry name" value="SEST_like"/>
    <property type="match status" value="1"/>
</dbReference>
<dbReference type="InterPro" id="IPR037460">
    <property type="entry name" value="SEST-like"/>
</dbReference>
<dbReference type="InterPro" id="IPR013830">
    <property type="entry name" value="SGNH_hydro"/>
</dbReference>
<dbReference type="GO" id="GO:0006629">
    <property type="term" value="P:lipid metabolic process"/>
    <property type="evidence" value="ECO:0007669"/>
    <property type="project" value="TreeGrafter"/>
</dbReference>
<sequence>MGSYSKQIPHADTVILHIVRGIFALFQDNVLPARCKVVSEGRETINGPTKFPWIRKFASIGDSYSAGLGAGNRIDWSCSRYDRSYPHLLHQRYLGDSAERAHQFLSCSGATTLMIVDKQVTYLEKDLDLLTISSGGNDIGLTPILNNCIYQFFMASAEECRAAIKEAERSIANKASLYKNITELIDIARPRMNQAHGVIYVTGTRYSGFFGTDDDLCNNVTWSVWKNIKPQDAKFLTLDLRKSLDKMVRSVNEVLLAAAEASGPNVRFIDYNDAIKDNRGRYCESGVFEPDPNRKELDFYEWNTADLHESHAELNRTGDDVPRGSFEGDIAELINKTLQEHPEWEFDPDKGFVNKSKVHENGIIEDTIHWLLPDCWKRVFHLRPGGHAVIAQMLVEDLEANGPGTSWDDQDEL</sequence>
<dbReference type="PANTHER" id="PTHR37981">
    <property type="entry name" value="LIPASE 2"/>
    <property type="match status" value="1"/>
</dbReference>
<dbReference type="InterPro" id="IPR036514">
    <property type="entry name" value="SGNH_hydro_sf"/>
</dbReference>
<evidence type="ECO:0000313" key="3">
    <source>
        <dbReference type="Proteomes" id="UP000799770"/>
    </source>
</evidence>
<evidence type="ECO:0000259" key="1">
    <source>
        <dbReference type="Pfam" id="PF13472"/>
    </source>
</evidence>
<dbReference type="SUPFAM" id="SSF52266">
    <property type="entry name" value="SGNH hydrolase"/>
    <property type="match status" value="1"/>
</dbReference>
<dbReference type="PANTHER" id="PTHR37981:SF1">
    <property type="entry name" value="SGNH HYDROLASE-TYPE ESTERASE DOMAIN-CONTAINING PROTEIN"/>
    <property type="match status" value="1"/>
</dbReference>
<dbReference type="OrthoDB" id="21678at2759"/>
<gene>
    <name evidence="2" type="ORF">BDV96DRAFT_621907</name>
</gene>
<dbReference type="Pfam" id="PF13472">
    <property type="entry name" value="Lipase_GDSL_2"/>
    <property type="match status" value="1"/>
</dbReference>
<reference evidence="2" key="1">
    <citation type="journal article" date="2020" name="Stud. Mycol.">
        <title>101 Dothideomycetes genomes: a test case for predicting lifestyles and emergence of pathogens.</title>
        <authorList>
            <person name="Haridas S."/>
            <person name="Albert R."/>
            <person name="Binder M."/>
            <person name="Bloem J."/>
            <person name="Labutti K."/>
            <person name="Salamov A."/>
            <person name="Andreopoulos B."/>
            <person name="Baker S."/>
            <person name="Barry K."/>
            <person name="Bills G."/>
            <person name="Bluhm B."/>
            <person name="Cannon C."/>
            <person name="Castanera R."/>
            <person name="Culley D."/>
            <person name="Daum C."/>
            <person name="Ezra D."/>
            <person name="Gonzalez J."/>
            <person name="Henrissat B."/>
            <person name="Kuo A."/>
            <person name="Liang C."/>
            <person name="Lipzen A."/>
            <person name="Lutzoni F."/>
            <person name="Magnuson J."/>
            <person name="Mondo S."/>
            <person name="Nolan M."/>
            <person name="Ohm R."/>
            <person name="Pangilinan J."/>
            <person name="Park H.-J."/>
            <person name="Ramirez L."/>
            <person name="Alfaro M."/>
            <person name="Sun H."/>
            <person name="Tritt A."/>
            <person name="Yoshinaga Y."/>
            <person name="Zwiers L.-H."/>
            <person name="Turgeon B."/>
            <person name="Goodwin S."/>
            <person name="Spatafora J."/>
            <person name="Crous P."/>
            <person name="Grigoriev I."/>
        </authorList>
    </citation>
    <scope>NUCLEOTIDE SEQUENCE</scope>
    <source>
        <strain evidence="2">CBS 627.86</strain>
    </source>
</reference>
<keyword evidence="2" id="KW-0378">Hydrolase</keyword>
<proteinExistence type="predicted"/>
<name>A0A6A5Z5Z5_9PLEO</name>
<dbReference type="Proteomes" id="UP000799770">
    <property type="component" value="Unassembled WGS sequence"/>
</dbReference>
<dbReference type="AlphaFoldDB" id="A0A6A5Z5Z5"/>
<dbReference type="Gene3D" id="3.40.50.1110">
    <property type="entry name" value="SGNH hydrolase"/>
    <property type="match status" value="1"/>
</dbReference>
<protein>
    <submittedName>
        <fullName evidence="2">SGNH hydrolase-type esterase domain-containing protein</fullName>
    </submittedName>
</protein>